<feature type="non-terminal residue" evidence="2">
    <location>
        <position position="75"/>
    </location>
</feature>
<dbReference type="Proteomes" id="UP000249393">
    <property type="component" value="Unassembled WGS sequence"/>
</dbReference>
<organism evidence="2 3">
    <name type="scientific">Caulobacter segnis</name>
    <dbReference type="NCBI Taxonomy" id="88688"/>
    <lineage>
        <taxon>Bacteria</taxon>
        <taxon>Pseudomonadati</taxon>
        <taxon>Pseudomonadota</taxon>
        <taxon>Alphaproteobacteria</taxon>
        <taxon>Caulobacterales</taxon>
        <taxon>Caulobacteraceae</taxon>
        <taxon>Caulobacter</taxon>
    </lineage>
</organism>
<feature type="region of interest" description="Disordered" evidence="1">
    <location>
        <begin position="25"/>
        <end position="44"/>
    </location>
</feature>
<dbReference type="AlphaFoldDB" id="A0A2W5UZ18"/>
<evidence type="ECO:0000256" key="1">
    <source>
        <dbReference type="SAM" id="MobiDB-lite"/>
    </source>
</evidence>
<reference evidence="2 3" key="1">
    <citation type="submission" date="2017-08" db="EMBL/GenBank/DDBJ databases">
        <title>Infants hospitalized years apart are colonized by the same room-sourced microbial strains.</title>
        <authorList>
            <person name="Brooks B."/>
            <person name="Olm M.R."/>
            <person name="Firek B.A."/>
            <person name="Baker R."/>
            <person name="Thomas B.C."/>
            <person name="Morowitz M.J."/>
            <person name="Banfield J.F."/>
        </authorList>
    </citation>
    <scope>NUCLEOTIDE SEQUENCE [LARGE SCALE GENOMIC DNA]</scope>
    <source>
        <strain evidence="2">S2_003_000_R2_4</strain>
    </source>
</reference>
<evidence type="ECO:0000313" key="2">
    <source>
        <dbReference type="EMBL" id="PZR32870.1"/>
    </source>
</evidence>
<dbReference type="EMBL" id="QFQZ01000051">
    <property type="protein sequence ID" value="PZR32870.1"/>
    <property type="molecule type" value="Genomic_DNA"/>
</dbReference>
<accession>A0A2W5UZ18</accession>
<sequence>MLLRDNLGRNAASAGVNHHRIVDGVTFRPGEPTKTVHALKGSRHRRGNIEKANLAVKESLVCAGPALLAIAKAAG</sequence>
<protein>
    <submittedName>
        <fullName evidence="2">Uncharacterized protein</fullName>
    </submittedName>
</protein>
<evidence type="ECO:0000313" key="3">
    <source>
        <dbReference type="Proteomes" id="UP000249393"/>
    </source>
</evidence>
<gene>
    <name evidence="2" type="ORF">DI526_15135</name>
</gene>
<name>A0A2W5UZ18_9CAUL</name>
<comment type="caution">
    <text evidence="2">The sequence shown here is derived from an EMBL/GenBank/DDBJ whole genome shotgun (WGS) entry which is preliminary data.</text>
</comment>
<proteinExistence type="predicted"/>